<comment type="similarity">
    <text evidence="1">Belongs to the SlyX family.</text>
</comment>
<proteinExistence type="inferred from homology"/>
<sequence>MEALETRIEELESQLAFQEDALEKFNAIVTRQQGQIDDLTVQVKYLRDQLLEAASGLQDVQSDPAQEKPPHY</sequence>
<keyword evidence="2" id="KW-0175">Coiled coil</keyword>
<comment type="caution">
    <text evidence="3">The sequence shown here is derived from an EMBL/GenBank/DDBJ whole genome shotgun (WGS) entry which is preliminary data.</text>
</comment>
<dbReference type="Gene3D" id="1.20.5.300">
    <property type="match status" value="1"/>
</dbReference>
<evidence type="ECO:0000313" key="4">
    <source>
        <dbReference type="Proteomes" id="UP000320404"/>
    </source>
</evidence>
<dbReference type="Pfam" id="PF04102">
    <property type="entry name" value="SlyX"/>
    <property type="match status" value="1"/>
</dbReference>
<accession>A0A520RVU5</accession>
<evidence type="ECO:0000313" key="3">
    <source>
        <dbReference type="EMBL" id="RZO74352.1"/>
    </source>
</evidence>
<organism evidence="3 4">
    <name type="scientific">OM182 bacterium</name>
    <dbReference type="NCBI Taxonomy" id="2510334"/>
    <lineage>
        <taxon>Bacteria</taxon>
        <taxon>Pseudomonadati</taxon>
        <taxon>Pseudomonadota</taxon>
        <taxon>Gammaproteobacteria</taxon>
        <taxon>OMG group</taxon>
        <taxon>OM182 clade</taxon>
    </lineage>
</organism>
<evidence type="ECO:0000256" key="2">
    <source>
        <dbReference type="SAM" id="Coils"/>
    </source>
</evidence>
<reference evidence="3 4" key="1">
    <citation type="submission" date="2019-02" db="EMBL/GenBank/DDBJ databases">
        <title>Prokaryotic population dynamics and viral predation in marine succession experiment using metagenomics: the confinement effect.</title>
        <authorList>
            <person name="Haro-Moreno J.M."/>
            <person name="Rodriguez-Valera F."/>
            <person name="Lopez-Perez M."/>
        </authorList>
    </citation>
    <scope>NUCLEOTIDE SEQUENCE [LARGE SCALE GENOMIC DNA]</scope>
    <source>
        <strain evidence="3">MED-G158</strain>
    </source>
</reference>
<dbReference type="HAMAP" id="MF_00715">
    <property type="entry name" value="SlyX"/>
    <property type="match status" value="1"/>
</dbReference>
<name>A0A520RVU5_9GAMM</name>
<feature type="coiled-coil region" evidence="2">
    <location>
        <begin position="1"/>
        <end position="28"/>
    </location>
</feature>
<gene>
    <name evidence="1" type="primary">slyX</name>
    <name evidence="3" type="ORF">EVA69_06050</name>
</gene>
<dbReference type="PANTHER" id="PTHR36508">
    <property type="entry name" value="PROTEIN SLYX"/>
    <property type="match status" value="1"/>
</dbReference>
<dbReference type="InterPro" id="IPR007236">
    <property type="entry name" value="SlyX"/>
</dbReference>
<evidence type="ECO:0000256" key="1">
    <source>
        <dbReference type="HAMAP-Rule" id="MF_00715"/>
    </source>
</evidence>
<dbReference type="EMBL" id="SHAH01000104">
    <property type="protein sequence ID" value="RZO74352.1"/>
    <property type="molecule type" value="Genomic_DNA"/>
</dbReference>
<protein>
    <recommendedName>
        <fullName evidence="1">Protein SlyX homolog</fullName>
    </recommendedName>
</protein>
<dbReference type="PANTHER" id="PTHR36508:SF1">
    <property type="entry name" value="PROTEIN SLYX"/>
    <property type="match status" value="1"/>
</dbReference>
<dbReference type="Proteomes" id="UP000320404">
    <property type="component" value="Unassembled WGS sequence"/>
</dbReference>
<dbReference type="AlphaFoldDB" id="A0A520RVU5"/>